<dbReference type="AlphaFoldDB" id="A0AAV0LFF0"/>
<feature type="non-terminal residue" evidence="2">
    <location>
        <position position="1"/>
    </location>
</feature>
<protein>
    <submittedName>
        <fullName evidence="2">Uncharacterized protein</fullName>
    </submittedName>
</protein>
<proteinExistence type="predicted"/>
<gene>
    <name evidence="2" type="ORF">LITE_LOCUS23797</name>
</gene>
<evidence type="ECO:0000256" key="1">
    <source>
        <dbReference type="SAM" id="MobiDB-lite"/>
    </source>
</evidence>
<comment type="caution">
    <text evidence="2">The sequence shown here is derived from an EMBL/GenBank/DDBJ whole genome shotgun (WGS) entry which is preliminary data.</text>
</comment>
<feature type="compositionally biased region" description="Basic and acidic residues" evidence="1">
    <location>
        <begin position="160"/>
        <end position="174"/>
    </location>
</feature>
<name>A0AAV0LFF0_9ROSI</name>
<sequence>TSSFCWERYPALPLLLQRSVHASPYWSYELCSWSRPLSSVILSPISSPFRKSMSLFLARRHTETFSRHANDYDLYCTCSLSLLHSPTLPRNPLARVTFLSTPLLLDTPQPINCASLFLLPWIHGRVTSSNSILSISSPTLISSDFPFSSHPSFAIESDFHHKPSKSGFRERSDSRLGGGKSEHCQLLLPSPLIIPKSSCPLTEANTTGCRGLLILRKSTPDFRGEFSLLPMEPNSRWKIHVYPCLSALQTCLMEGTWLHGARGFG</sequence>
<feature type="region of interest" description="Disordered" evidence="1">
    <location>
        <begin position="160"/>
        <end position="181"/>
    </location>
</feature>
<accession>A0AAV0LFF0</accession>
<evidence type="ECO:0000313" key="2">
    <source>
        <dbReference type="EMBL" id="CAI0433299.1"/>
    </source>
</evidence>
<keyword evidence="3" id="KW-1185">Reference proteome</keyword>
<organism evidence="2 3">
    <name type="scientific">Linum tenue</name>
    <dbReference type="NCBI Taxonomy" id="586396"/>
    <lineage>
        <taxon>Eukaryota</taxon>
        <taxon>Viridiplantae</taxon>
        <taxon>Streptophyta</taxon>
        <taxon>Embryophyta</taxon>
        <taxon>Tracheophyta</taxon>
        <taxon>Spermatophyta</taxon>
        <taxon>Magnoliopsida</taxon>
        <taxon>eudicotyledons</taxon>
        <taxon>Gunneridae</taxon>
        <taxon>Pentapetalae</taxon>
        <taxon>rosids</taxon>
        <taxon>fabids</taxon>
        <taxon>Malpighiales</taxon>
        <taxon>Linaceae</taxon>
        <taxon>Linum</taxon>
    </lineage>
</organism>
<dbReference type="EMBL" id="CAMGYJ010000006">
    <property type="protein sequence ID" value="CAI0433299.1"/>
    <property type="molecule type" value="Genomic_DNA"/>
</dbReference>
<reference evidence="2" key="1">
    <citation type="submission" date="2022-08" db="EMBL/GenBank/DDBJ databases">
        <authorList>
            <person name="Gutierrez-Valencia J."/>
        </authorList>
    </citation>
    <scope>NUCLEOTIDE SEQUENCE</scope>
</reference>
<evidence type="ECO:0000313" key="3">
    <source>
        <dbReference type="Proteomes" id="UP001154282"/>
    </source>
</evidence>
<dbReference type="Proteomes" id="UP001154282">
    <property type="component" value="Unassembled WGS sequence"/>
</dbReference>